<evidence type="ECO:0000313" key="3">
    <source>
        <dbReference type="Proteomes" id="UP000070433"/>
    </source>
</evidence>
<gene>
    <name evidence="2" type="ORF">UC35_18785</name>
</gene>
<dbReference type="Proteomes" id="UP000070433">
    <property type="component" value="Chromosome"/>
</dbReference>
<dbReference type="AlphaFoldDB" id="A0A127K0W4"/>
<accession>A0A127K0W4</accession>
<dbReference type="PANTHER" id="PTHR33930:SF2">
    <property type="entry name" value="BLR3452 PROTEIN"/>
    <property type="match status" value="1"/>
</dbReference>
<dbReference type="PANTHER" id="PTHR33930">
    <property type="entry name" value="ALKYL HYDROPEROXIDE REDUCTASE AHPD"/>
    <property type="match status" value="1"/>
</dbReference>
<evidence type="ECO:0000259" key="1">
    <source>
        <dbReference type="Pfam" id="PF02627"/>
    </source>
</evidence>
<dbReference type="EMBL" id="CP010951">
    <property type="protein sequence ID" value="AMO24512.1"/>
    <property type="molecule type" value="Genomic_DNA"/>
</dbReference>
<name>A0A127K0W4_9BURK</name>
<keyword evidence="3" id="KW-1185">Reference proteome</keyword>
<evidence type="ECO:0000313" key="2">
    <source>
        <dbReference type="EMBL" id="AMO24512.1"/>
    </source>
</evidence>
<dbReference type="Gene3D" id="1.20.1290.10">
    <property type="entry name" value="AhpD-like"/>
    <property type="match status" value="1"/>
</dbReference>
<dbReference type="GO" id="GO:0051920">
    <property type="term" value="F:peroxiredoxin activity"/>
    <property type="evidence" value="ECO:0007669"/>
    <property type="project" value="InterPro"/>
</dbReference>
<dbReference type="Pfam" id="PF02627">
    <property type="entry name" value="CMD"/>
    <property type="match status" value="1"/>
</dbReference>
<reference evidence="2 3" key="1">
    <citation type="journal article" date="2014" name="Int. J. Syst. Evol. Microbiol.">
        <title>Ramlibacter solisilvae sp. nov., isolated from forest soil, and emended description of the genus Ramlibacter.</title>
        <authorList>
            <person name="Lee H.J."/>
            <person name="Lee S.H."/>
            <person name="Lee S.S."/>
            <person name="Lee J.S."/>
            <person name="Kim Y."/>
            <person name="Kim S.C."/>
            <person name="Jeon C.O."/>
        </authorList>
    </citation>
    <scope>NUCLEOTIDE SEQUENCE [LARGE SCALE GENOMIC DNA]</scope>
    <source>
        <strain evidence="2 3">5-10</strain>
    </source>
</reference>
<organism evidence="2 3">
    <name type="scientific">Ramlibacter tataouinensis</name>
    <dbReference type="NCBI Taxonomy" id="94132"/>
    <lineage>
        <taxon>Bacteria</taxon>
        <taxon>Pseudomonadati</taxon>
        <taxon>Pseudomonadota</taxon>
        <taxon>Betaproteobacteria</taxon>
        <taxon>Burkholderiales</taxon>
        <taxon>Comamonadaceae</taxon>
        <taxon>Ramlibacter</taxon>
    </lineage>
</organism>
<dbReference type="InterPro" id="IPR029032">
    <property type="entry name" value="AhpD-like"/>
</dbReference>
<proteinExistence type="predicted"/>
<dbReference type="InterPro" id="IPR003779">
    <property type="entry name" value="CMD-like"/>
</dbReference>
<protein>
    <submittedName>
        <fullName evidence="2">Gamma-carboxymuconolactone decarboxylase</fullName>
    </submittedName>
</protein>
<sequence length="232" mass="25212">MRKPGMNPQVFDRLHAMDPAWATAWAALDRQSAGATLDPKLVALIRLNIDVTATHLYAPGVQRHVRAALDAGASRTEILAVFKLAAVIGIHALALGVPMLEAELAKRNIADPAAADKPATPVTDVVRARGMFNPLWETLSRWDPVWLERFLAMGLPLWTDGVLSPLWIEFLCISGDAAITHLYGHGTQRHIQAALELGATREQVLDVLKIVSLQGIESMELALPMLDAALKS</sequence>
<dbReference type="SUPFAM" id="SSF69118">
    <property type="entry name" value="AhpD-like"/>
    <property type="match status" value="1"/>
</dbReference>
<feature type="domain" description="Carboxymuconolactone decarboxylase-like" evidence="1">
    <location>
        <begin position="19"/>
        <end position="88"/>
    </location>
</feature>
<dbReference type="PATRIC" id="fig|94132.3.peg.3837"/>